<feature type="region of interest" description="Disordered" evidence="1">
    <location>
        <begin position="79"/>
        <end position="98"/>
    </location>
</feature>
<dbReference type="InterPro" id="IPR007029">
    <property type="entry name" value="YHS_dom"/>
</dbReference>
<proteinExistence type="predicted"/>
<dbReference type="Proteomes" id="UP000727962">
    <property type="component" value="Unassembled WGS sequence"/>
</dbReference>
<evidence type="ECO:0000259" key="3">
    <source>
        <dbReference type="Pfam" id="PF04945"/>
    </source>
</evidence>
<name>A0A931PVN5_FIMGI</name>
<protein>
    <submittedName>
        <fullName evidence="4">YHS domain-containing protein</fullName>
    </submittedName>
</protein>
<organism evidence="4 5">
    <name type="scientific">Fimbriimonas ginsengisoli</name>
    <dbReference type="NCBI Taxonomy" id="1005039"/>
    <lineage>
        <taxon>Bacteria</taxon>
        <taxon>Bacillati</taxon>
        <taxon>Armatimonadota</taxon>
        <taxon>Fimbriimonadia</taxon>
        <taxon>Fimbriimonadales</taxon>
        <taxon>Fimbriimonadaceae</taxon>
        <taxon>Fimbriimonas</taxon>
    </lineage>
</organism>
<feature type="domain" description="YHS" evidence="3">
    <location>
        <begin position="52"/>
        <end position="82"/>
    </location>
</feature>
<dbReference type="EMBL" id="JACOSL010000031">
    <property type="protein sequence ID" value="MBI1756450.1"/>
    <property type="molecule type" value="Genomic_DNA"/>
</dbReference>
<dbReference type="AlphaFoldDB" id="A0A931PVN5"/>
<reference evidence="4" key="1">
    <citation type="submission" date="2020-07" db="EMBL/GenBank/DDBJ databases">
        <title>Huge and variable diversity of episymbiotic CPR bacteria and DPANN archaea in groundwater ecosystems.</title>
        <authorList>
            <person name="He C.Y."/>
            <person name="Keren R."/>
            <person name="Whittaker M."/>
            <person name="Farag I.F."/>
            <person name="Doudna J."/>
            <person name="Cate J.H.D."/>
            <person name="Banfield J.F."/>
        </authorList>
    </citation>
    <scope>NUCLEOTIDE SEQUENCE</scope>
    <source>
        <strain evidence="4">NC_groundwater_17_Pr7_B-0.1um_64_12</strain>
    </source>
</reference>
<feature type="compositionally biased region" description="Basic residues" evidence="1">
    <location>
        <begin position="81"/>
        <end position="98"/>
    </location>
</feature>
<feature type="chain" id="PRO_5037666002" evidence="2">
    <location>
        <begin position="20"/>
        <end position="98"/>
    </location>
</feature>
<gene>
    <name evidence="4" type="ORF">HYR64_05005</name>
</gene>
<dbReference type="InterPro" id="IPR012348">
    <property type="entry name" value="RNR-like"/>
</dbReference>
<dbReference type="Pfam" id="PF04945">
    <property type="entry name" value="YHS"/>
    <property type="match status" value="1"/>
</dbReference>
<dbReference type="SUPFAM" id="SSF47240">
    <property type="entry name" value="Ferritin-like"/>
    <property type="match status" value="1"/>
</dbReference>
<dbReference type="InterPro" id="IPR009078">
    <property type="entry name" value="Ferritin-like_SF"/>
</dbReference>
<comment type="caution">
    <text evidence="4">The sequence shown here is derived from an EMBL/GenBank/DDBJ whole genome shotgun (WGS) entry which is preliminary data.</text>
</comment>
<dbReference type="Gene3D" id="1.10.620.20">
    <property type="entry name" value="Ribonucleotide Reductase, subunit A"/>
    <property type="match status" value="1"/>
</dbReference>
<evidence type="ECO:0000313" key="5">
    <source>
        <dbReference type="Proteomes" id="UP000727962"/>
    </source>
</evidence>
<keyword evidence="2" id="KW-0732">Signal</keyword>
<dbReference type="GO" id="GO:0016491">
    <property type="term" value="F:oxidoreductase activity"/>
    <property type="evidence" value="ECO:0007669"/>
    <property type="project" value="InterPro"/>
</dbReference>
<sequence length="98" mass="10803">MKSALALFALAAIVGVASAQMGHKVAKNAKHVIKCPVSGDKTDMDRATKNHLFTDYKGNRYFFCCSDCPPMFKKNPAKYANKPHIKTPKPQVKAHKAK</sequence>
<evidence type="ECO:0000256" key="2">
    <source>
        <dbReference type="SAM" id="SignalP"/>
    </source>
</evidence>
<accession>A0A931PVN5</accession>
<evidence type="ECO:0000256" key="1">
    <source>
        <dbReference type="SAM" id="MobiDB-lite"/>
    </source>
</evidence>
<evidence type="ECO:0000313" key="4">
    <source>
        <dbReference type="EMBL" id="MBI1756450.1"/>
    </source>
</evidence>
<feature type="signal peptide" evidence="2">
    <location>
        <begin position="1"/>
        <end position="19"/>
    </location>
</feature>